<evidence type="ECO:0000256" key="2">
    <source>
        <dbReference type="SAM" id="Phobius"/>
    </source>
</evidence>
<feature type="chain" id="PRO_5003124319" description="Transmembrane protein" evidence="3">
    <location>
        <begin position="21"/>
        <end position="165"/>
    </location>
</feature>
<proteinExistence type="predicted"/>
<evidence type="ECO:0008006" key="6">
    <source>
        <dbReference type="Google" id="ProtNLM"/>
    </source>
</evidence>
<dbReference type="AlphaFoldDB" id="D8UAL3"/>
<keyword evidence="1" id="KW-0175">Coiled coil</keyword>
<dbReference type="Proteomes" id="UP000001058">
    <property type="component" value="Unassembled WGS sequence"/>
</dbReference>
<evidence type="ECO:0000256" key="3">
    <source>
        <dbReference type="SAM" id="SignalP"/>
    </source>
</evidence>
<name>D8UAL3_VOLCA</name>
<feature type="coiled-coil region" evidence="1">
    <location>
        <begin position="28"/>
        <end position="65"/>
    </location>
</feature>
<feature type="transmembrane region" description="Helical" evidence="2">
    <location>
        <begin position="141"/>
        <end position="161"/>
    </location>
</feature>
<keyword evidence="3" id="KW-0732">Signal</keyword>
<gene>
    <name evidence="4" type="ORF">VOLCADRAFT_106922</name>
</gene>
<evidence type="ECO:0000313" key="4">
    <source>
        <dbReference type="EMBL" id="EFJ43343.1"/>
    </source>
</evidence>
<dbReference type="RefSeq" id="XP_002955703.1">
    <property type="nucleotide sequence ID" value="XM_002955657.1"/>
</dbReference>
<dbReference type="KEGG" id="vcn:VOLCADRAFT_106922"/>
<keyword evidence="2" id="KW-1133">Transmembrane helix</keyword>
<dbReference type="GeneID" id="9614408"/>
<evidence type="ECO:0000313" key="5">
    <source>
        <dbReference type="Proteomes" id="UP000001058"/>
    </source>
</evidence>
<dbReference type="EMBL" id="GL378374">
    <property type="protein sequence ID" value="EFJ43343.1"/>
    <property type="molecule type" value="Genomic_DNA"/>
</dbReference>
<feature type="signal peptide" evidence="3">
    <location>
        <begin position="1"/>
        <end position="20"/>
    </location>
</feature>
<accession>D8UAL3</accession>
<sequence>MRSYLLLLLFLSAVAHNVNASGSFKDVLQRAKEEASHIKSRLRDKERMQEKLKSMQNDLEELYKMAVAEAQRVAEPYLQAGQQSWVQFRARAERASARAETWLRNQYKRALVLHWAAVDSVHGHISSSGLPKRDMVEKKHVATGLLGAYSGVIALVMSLLLRRAF</sequence>
<keyword evidence="2" id="KW-0472">Membrane</keyword>
<reference evidence="4 5" key="1">
    <citation type="journal article" date="2010" name="Science">
        <title>Genomic analysis of organismal complexity in the multicellular green alga Volvox carteri.</title>
        <authorList>
            <person name="Prochnik S.E."/>
            <person name="Umen J."/>
            <person name="Nedelcu A.M."/>
            <person name="Hallmann A."/>
            <person name="Miller S.M."/>
            <person name="Nishii I."/>
            <person name="Ferris P."/>
            <person name="Kuo A."/>
            <person name="Mitros T."/>
            <person name="Fritz-Laylin L.K."/>
            <person name="Hellsten U."/>
            <person name="Chapman J."/>
            <person name="Simakov O."/>
            <person name="Rensing S.A."/>
            <person name="Terry A."/>
            <person name="Pangilinan J."/>
            <person name="Kapitonov V."/>
            <person name="Jurka J."/>
            <person name="Salamov A."/>
            <person name="Shapiro H."/>
            <person name="Schmutz J."/>
            <person name="Grimwood J."/>
            <person name="Lindquist E."/>
            <person name="Lucas S."/>
            <person name="Grigoriev I.V."/>
            <person name="Schmitt R."/>
            <person name="Kirk D."/>
            <person name="Rokhsar D.S."/>
        </authorList>
    </citation>
    <scope>NUCLEOTIDE SEQUENCE [LARGE SCALE GENOMIC DNA]</scope>
    <source>
        <strain evidence="5">f. Nagariensis / Eve</strain>
    </source>
</reference>
<dbReference type="OrthoDB" id="529628at2759"/>
<organism evidence="5">
    <name type="scientific">Volvox carteri f. nagariensis</name>
    <dbReference type="NCBI Taxonomy" id="3068"/>
    <lineage>
        <taxon>Eukaryota</taxon>
        <taxon>Viridiplantae</taxon>
        <taxon>Chlorophyta</taxon>
        <taxon>core chlorophytes</taxon>
        <taxon>Chlorophyceae</taxon>
        <taxon>CS clade</taxon>
        <taxon>Chlamydomonadales</taxon>
        <taxon>Volvocaceae</taxon>
        <taxon>Volvox</taxon>
    </lineage>
</organism>
<dbReference type="InParanoid" id="D8UAL3"/>
<evidence type="ECO:0000256" key="1">
    <source>
        <dbReference type="SAM" id="Coils"/>
    </source>
</evidence>
<keyword evidence="5" id="KW-1185">Reference proteome</keyword>
<keyword evidence="2" id="KW-0812">Transmembrane</keyword>
<protein>
    <recommendedName>
        <fullName evidence="6">Transmembrane protein</fullName>
    </recommendedName>
</protein>